<accession>A0A3N0EL76</accession>
<sequence length="382" mass="41798">MEFPKKLAIKLQGREEKNALRKLPGPVGGVDFSSNDYLGLSVSELVFREAGSILERGGGIRNGATGSRLLTGNHMLYPETEEMLAHFHHSEAALIFNSGYDANAGFFSCVPQRGDVVLYDEWIHASIRDGIQMGPAGAYKFRHNDMEDLEEKLLRVRGNDKRDVHIYIVTESVFSMDGDSPDLPAMAGLAARYAAYLVVDEAHAVGVFGVNGEGLVQELGLEDRVFARIVTFGKAMGCHGAAVLGPRRLKDYLVNFARSLIYTTALPAHSLATIRAAYGMLSGSHARKALHRNISVFKSGLHDLKLDTLFVPSDSAIHCCVIPGNEKVKKIASHLAEEGFDVKAILSPTVPAGQERLRFCLHSYNTTEEISEVLKLLAIFTE</sequence>
<comment type="caution">
    <text evidence="8">The sequence shown here is derived from an EMBL/GenBank/DDBJ whole genome shotgun (WGS) entry which is preliminary data.</text>
</comment>
<dbReference type="PROSITE" id="PS00599">
    <property type="entry name" value="AA_TRANSFER_CLASS_2"/>
    <property type="match status" value="1"/>
</dbReference>
<evidence type="ECO:0000259" key="7">
    <source>
        <dbReference type="Pfam" id="PF00155"/>
    </source>
</evidence>
<evidence type="ECO:0000256" key="5">
    <source>
        <dbReference type="ARBA" id="ARBA00022898"/>
    </source>
</evidence>
<dbReference type="Gene3D" id="3.90.1150.10">
    <property type="entry name" value="Aspartate Aminotransferase, domain 1"/>
    <property type="match status" value="1"/>
</dbReference>
<dbReference type="GO" id="GO:0016740">
    <property type="term" value="F:transferase activity"/>
    <property type="evidence" value="ECO:0007669"/>
    <property type="project" value="UniProtKB-KW"/>
</dbReference>
<dbReference type="InterPro" id="IPR015424">
    <property type="entry name" value="PyrdxlP-dep_Trfase"/>
</dbReference>
<dbReference type="GO" id="GO:0030170">
    <property type="term" value="F:pyridoxal phosphate binding"/>
    <property type="evidence" value="ECO:0007669"/>
    <property type="project" value="InterPro"/>
</dbReference>
<evidence type="ECO:0000256" key="2">
    <source>
        <dbReference type="ARBA" id="ARBA00005189"/>
    </source>
</evidence>
<name>A0A3N0EL76_SINP1</name>
<dbReference type="OrthoDB" id="9807157at2"/>
<dbReference type="AlphaFoldDB" id="A0A3N0EL76"/>
<dbReference type="InterPro" id="IPR004839">
    <property type="entry name" value="Aminotransferase_I/II_large"/>
</dbReference>
<evidence type="ECO:0000313" key="8">
    <source>
        <dbReference type="EMBL" id="RNL88551.1"/>
    </source>
</evidence>
<keyword evidence="5 6" id="KW-0663">Pyridoxal phosphate</keyword>
<dbReference type="RefSeq" id="WP_123215648.1">
    <property type="nucleotide sequence ID" value="NZ_RJTM01000059.1"/>
</dbReference>
<dbReference type="EMBL" id="RJTM01000059">
    <property type="protein sequence ID" value="RNL88551.1"/>
    <property type="molecule type" value="Genomic_DNA"/>
</dbReference>
<evidence type="ECO:0000313" key="9">
    <source>
        <dbReference type="Proteomes" id="UP000267469"/>
    </source>
</evidence>
<keyword evidence="4" id="KW-0808">Transferase</keyword>
<dbReference type="Pfam" id="PF00155">
    <property type="entry name" value="Aminotran_1_2"/>
    <property type="match status" value="1"/>
</dbReference>
<dbReference type="SUPFAM" id="SSF53383">
    <property type="entry name" value="PLP-dependent transferases"/>
    <property type="match status" value="1"/>
</dbReference>
<dbReference type="PANTHER" id="PTHR13693">
    <property type="entry name" value="CLASS II AMINOTRANSFERASE/8-AMINO-7-OXONONANOATE SYNTHASE"/>
    <property type="match status" value="1"/>
</dbReference>
<gene>
    <name evidence="8" type="ORF">ED312_08355</name>
</gene>
<comment type="similarity">
    <text evidence="3">Belongs to the class-II pyridoxal-phosphate-dependent aminotransferase family. BioF subfamily.</text>
</comment>
<comment type="pathway">
    <text evidence="2">Lipid metabolism.</text>
</comment>
<dbReference type="Proteomes" id="UP000267469">
    <property type="component" value="Unassembled WGS sequence"/>
</dbReference>
<dbReference type="GO" id="GO:0009102">
    <property type="term" value="P:biotin biosynthetic process"/>
    <property type="evidence" value="ECO:0007669"/>
    <property type="project" value="TreeGrafter"/>
</dbReference>
<proteinExistence type="inferred from homology"/>
<evidence type="ECO:0000256" key="3">
    <source>
        <dbReference type="ARBA" id="ARBA00010008"/>
    </source>
</evidence>
<evidence type="ECO:0000256" key="6">
    <source>
        <dbReference type="RuleBase" id="RU003693"/>
    </source>
</evidence>
<keyword evidence="9" id="KW-1185">Reference proteome</keyword>
<evidence type="ECO:0000256" key="4">
    <source>
        <dbReference type="ARBA" id="ARBA00022679"/>
    </source>
</evidence>
<dbReference type="InterPro" id="IPR015421">
    <property type="entry name" value="PyrdxlP-dep_Trfase_major"/>
</dbReference>
<dbReference type="InterPro" id="IPR050087">
    <property type="entry name" value="AON_synthase_class-II"/>
</dbReference>
<dbReference type="InterPro" id="IPR015422">
    <property type="entry name" value="PyrdxlP-dep_Trfase_small"/>
</dbReference>
<protein>
    <submittedName>
        <fullName evidence="8">8-amino-7-oxononanoate synthase</fullName>
    </submittedName>
</protein>
<reference evidence="8 9" key="1">
    <citation type="submission" date="2018-10" db="EMBL/GenBank/DDBJ databases">
        <title>Sinomicrobium pectinilyticum sp. nov., a pectinase-producing bacterium isolated from alkaline and saline soil, and emended description of the genus Sinomicrobium.</title>
        <authorList>
            <person name="Cheng B."/>
            <person name="Li C."/>
            <person name="Lai Q."/>
            <person name="Du M."/>
            <person name="Shao Z."/>
            <person name="Xu P."/>
            <person name="Yang C."/>
        </authorList>
    </citation>
    <scope>NUCLEOTIDE SEQUENCE [LARGE SCALE GENOMIC DNA]</scope>
    <source>
        <strain evidence="8 9">5DNS001</strain>
    </source>
</reference>
<dbReference type="InterPro" id="IPR001917">
    <property type="entry name" value="Aminotrans_II_pyridoxalP_BS"/>
</dbReference>
<dbReference type="Gene3D" id="3.40.640.10">
    <property type="entry name" value="Type I PLP-dependent aspartate aminotransferase-like (Major domain)"/>
    <property type="match status" value="1"/>
</dbReference>
<dbReference type="PANTHER" id="PTHR13693:SF77">
    <property type="entry name" value="8-AMINO-7-OXONONANOATE SYNTHASE"/>
    <property type="match status" value="1"/>
</dbReference>
<comment type="cofactor">
    <cofactor evidence="1 6">
        <name>pyridoxal 5'-phosphate</name>
        <dbReference type="ChEBI" id="CHEBI:597326"/>
    </cofactor>
</comment>
<feature type="domain" description="Aminotransferase class I/classII large" evidence="7">
    <location>
        <begin position="30"/>
        <end position="374"/>
    </location>
</feature>
<evidence type="ECO:0000256" key="1">
    <source>
        <dbReference type="ARBA" id="ARBA00001933"/>
    </source>
</evidence>
<organism evidence="8 9">
    <name type="scientific">Sinomicrobium pectinilyticum</name>
    <dbReference type="NCBI Taxonomy" id="1084421"/>
    <lineage>
        <taxon>Bacteria</taxon>
        <taxon>Pseudomonadati</taxon>
        <taxon>Bacteroidota</taxon>
        <taxon>Flavobacteriia</taxon>
        <taxon>Flavobacteriales</taxon>
        <taxon>Flavobacteriaceae</taxon>
        <taxon>Sinomicrobium</taxon>
    </lineage>
</organism>